<evidence type="ECO:0000313" key="3">
    <source>
        <dbReference type="Proteomes" id="UP000784294"/>
    </source>
</evidence>
<proteinExistence type="predicted"/>
<organism evidence="2 3">
    <name type="scientific">Protopolystoma xenopodis</name>
    <dbReference type="NCBI Taxonomy" id="117903"/>
    <lineage>
        <taxon>Eukaryota</taxon>
        <taxon>Metazoa</taxon>
        <taxon>Spiralia</taxon>
        <taxon>Lophotrochozoa</taxon>
        <taxon>Platyhelminthes</taxon>
        <taxon>Monogenea</taxon>
        <taxon>Polyopisthocotylea</taxon>
        <taxon>Polystomatidea</taxon>
        <taxon>Polystomatidae</taxon>
        <taxon>Protopolystoma</taxon>
    </lineage>
</organism>
<keyword evidence="3" id="KW-1185">Reference proteome</keyword>
<evidence type="ECO:0000256" key="1">
    <source>
        <dbReference type="SAM" id="MobiDB-lite"/>
    </source>
</evidence>
<gene>
    <name evidence="2" type="ORF">PXEA_LOCUS31832</name>
</gene>
<sequence length="105" mass="11226">MDAFEPALSEEATEPGSCGEQSRPRQSAREDRSPHAANHALRANTHAYRRTRPHASGPPASAEHRINSAWNEGARRLYLGAGGGRHGPDRRAVEAANGKPPVGCP</sequence>
<protein>
    <submittedName>
        <fullName evidence="2">Uncharacterized protein</fullName>
    </submittedName>
</protein>
<reference evidence="2" key="1">
    <citation type="submission" date="2018-11" db="EMBL/GenBank/DDBJ databases">
        <authorList>
            <consortium name="Pathogen Informatics"/>
        </authorList>
    </citation>
    <scope>NUCLEOTIDE SEQUENCE</scope>
</reference>
<accession>A0A3S5AJD4</accession>
<dbReference type="EMBL" id="CAAALY010257801">
    <property type="protein sequence ID" value="VEL38392.1"/>
    <property type="molecule type" value="Genomic_DNA"/>
</dbReference>
<name>A0A3S5AJD4_9PLAT</name>
<evidence type="ECO:0000313" key="2">
    <source>
        <dbReference type="EMBL" id="VEL38392.1"/>
    </source>
</evidence>
<feature type="region of interest" description="Disordered" evidence="1">
    <location>
        <begin position="78"/>
        <end position="105"/>
    </location>
</feature>
<comment type="caution">
    <text evidence="2">The sequence shown here is derived from an EMBL/GenBank/DDBJ whole genome shotgun (WGS) entry which is preliminary data.</text>
</comment>
<feature type="non-terminal residue" evidence="2">
    <location>
        <position position="1"/>
    </location>
</feature>
<dbReference type="AlphaFoldDB" id="A0A3S5AJD4"/>
<dbReference type="Proteomes" id="UP000784294">
    <property type="component" value="Unassembled WGS sequence"/>
</dbReference>
<feature type="region of interest" description="Disordered" evidence="1">
    <location>
        <begin position="1"/>
        <end position="64"/>
    </location>
</feature>